<keyword evidence="8 12" id="KW-0067">ATP-binding</keyword>
<dbReference type="InterPro" id="IPR042115">
    <property type="entry name" value="PriA_3primeBD_sf"/>
</dbReference>
<organism evidence="15 16">
    <name type="scientific">Candidatus Ornithomonoglobus merdipullorum</name>
    <dbReference type="NCBI Taxonomy" id="2840895"/>
    <lineage>
        <taxon>Bacteria</taxon>
        <taxon>Bacillati</taxon>
        <taxon>Bacillota</taxon>
        <taxon>Clostridia</taxon>
        <taxon>Candidatus Ornithomonoglobus</taxon>
    </lineage>
</organism>
<dbReference type="InterPro" id="IPR001650">
    <property type="entry name" value="Helicase_C-like"/>
</dbReference>
<comment type="catalytic activity">
    <reaction evidence="12">
        <text>Couples ATP hydrolysis with the unwinding of duplex DNA by translocating in the 3'-5' direction.</text>
        <dbReference type="EC" id="5.6.2.4"/>
    </reaction>
</comment>
<evidence type="ECO:0000256" key="1">
    <source>
        <dbReference type="ARBA" id="ARBA00022515"/>
    </source>
</evidence>
<dbReference type="Pfam" id="PF18319">
    <property type="entry name" value="Zn_ribbon_PriA"/>
    <property type="match status" value="1"/>
</dbReference>
<dbReference type="HAMAP" id="MF_00983">
    <property type="entry name" value="PriA"/>
    <property type="match status" value="1"/>
</dbReference>
<evidence type="ECO:0000256" key="2">
    <source>
        <dbReference type="ARBA" id="ARBA00022705"/>
    </source>
</evidence>
<keyword evidence="2 12" id="KW-0235">DNA replication</keyword>
<dbReference type="GO" id="GO:0005524">
    <property type="term" value="F:ATP binding"/>
    <property type="evidence" value="ECO:0007669"/>
    <property type="project" value="UniProtKB-UniRule"/>
</dbReference>
<reference evidence="15" key="2">
    <citation type="journal article" date="2021" name="PeerJ">
        <title>Extensive microbial diversity within the chicken gut microbiome revealed by metagenomics and culture.</title>
        <authorList>
            <person name="Gilroy R."/>
            <person name="Ravi A."/>
            <person name="Getino M."/>
            <person name="Pursley I."/>
            <person name="Horton D.L."/>
            <person name="Alikhan N.F."/>
            <person name="Baker D."/>
            <person name="Gharbi K."/>
            <person name="Hall N."/>
            <person name="Watson M."/>
            <person name="Adriaenssens E.M."/>
            <person name="Foster-Nyarko E."/>
            <person name="Jarju S."/>
            <person name="Secka A."/>
            <person name="Antonio M."/>
            <person name="Oren A."/>
            <person name="Chaudhuri R.R."/>
            <person name="La Ragione R."/>
            <person name="Hildebrand F."/>
            <person name="Pallen M.J."/>
        </authorList>
    </citation>
    <scope>NUCLEOTIDE SEQUENCE</scope>
    <source>
        <strain evidence="15">USAMLcec3-3695</strain>
    </source>
</reference>
<feature type="binding site" evidence="12">
    <location>
        <position position="517"/>
    </location>
    <ligand>
        <name>Zn(2+)</name>
        <dbReference type="ChEBI" id="CHEBI:29105"/>
        <label>1</label>
    </ligand>
</feature>
<sequence>MYAEVIVDQRSRAVDRPFDYAIPKELSEKVSAGSRVIVPFSRGNRETEGFVLRTKERADALGQVKAMIGLSGDEPAFPESMVPLIEYLHKRCLAPYLDIIHAAIPAGSAVKTVMHITLLDKAKLTGRSETDKKIVSLLEDFGGGIDIVSLMSYFDTDIKGRLTELDRRGVISRSYSHERSVHKRVIRAVRLAVSEEEADEYIGNNKRAKAQKRMIGVLKSCEYLSAADLVRFSIGSYQTLKAVVKAGIAEYFDITVDREVYSDDGARTQFPELTPEQKAAADTICSAAKTGGGTFLLHGVTGSGKTEVFMRVIADAVERGKTAMLLVPEISLTPQMVSRFVSRFGARIAILHSGLSLGERYDQWGRIMRGEADIVIGARSAVFAPIENIGAVILDEEHSETYKSEMSPRYHAREAALFRAAQWGAAAVLASATPSAESYHKALCGEYKLLEMKKRYNENRMPEIEIVDMRNELEGGNKNMFSRRLYEAVRENIDRGCQTILLMNRRGYSTFVSCRKCGYVPMCPNCNISLTYHSYGNILKCHYCGYTHSNYEKCPSCGSKYIRYFGGGTQRVENEIKRIFPDATSIRLDADVTTRKNSHRRILEKFAEENIDILIGTQMVAKGLDFPNVTLVGVISADTMLHINDFRSGERTFALLEQVSGRAGRGEKQGRAIIQTYNPDNFAIELVKTHDYRTFYRKTAEERRLMWYPPFCEMVCIMITDPDRNAVMRAAHLYRRAFGDINEIPQKLAVLGPIPSGISKIKNKYRWQILVKCENADAINERLISAAETVKREKEFAETVVSIDKGPVTIY</sequence>
<dbReference type="GO" id="GO:0006310">
    <property type="term" value="P:DNA recombination"/>
    <property type="evidence" value="ECO:0007669"/>
    <property type="project" value="InterPro"/>
</dbReference>
<feature type="binding site" evidence="12">
    <location>
        <position position="541"/>
    </location>
    <ligand>
        <name>Zn(2+)</name>
        <dbReference type="ChEBI" id="CHEBI:29105"/>
        <label>2</label>
    </ligand>
</feature>
<dbReference type="Pfam" id="PF00270">
    <property type="entry name" value="DEAD"/>
    <property type="match status" value="1"/>
</dbReference>
<comment type="cofactor">
    <cofactor evidence="12">
        <name>Zn(2+)</name>
        <dbReference type="ChEBI" id="CHEBI:29105"/>
    </cofactor>
    <text evidence="12">Binds 2 zinc ions per subunit.</text>
</comment>
<keyword evidence="1 12" id="KW-0639">Primosome</keyword>
<dbReference type="Pfam" id="PF18074">
    <property type="entry name" value="PriA_C"/>
    <property type="match status" value="1"/>
</dbReference>
<dbReference type="Gene3D" id="3.40.50.300">
    <property type="entry name" value="P-loop containing nucleotide triphosphate hydrolases"/>
    <property type="match status" value="2"/>
</dbReference>
<dbReference type="Gene3D" id="3.40.1440.60">
    <property type="entry name" value="PriA, 3(prime) DNA-binding domain"/>
    <property type="match status" value="1"/>
</dbReference>
<dbReference type="InterPro" id="IPR005259">
    <property type="entry name" value="PriA"/>
</dbReference>
<comment type="similarity">
    <text evidence="12">Belongs to the helicase family. PriA subfamily.</text>
</comment>
<dbReference type="EC" id="5.6.2.4" evidence="12"/>
<dbReference type="EMBL" id="DVNB01000014">
    <property type="protein sequence ID" value="HIU56401.1"/>
    <property type="molecule type" value="Genomic_DNA"/>
</dbReference>
<dbReference type="InterPro" id="IPR041222">
    <property type="entry name" value="PriA_3primeBD"/>
</dbReference>
<dbReference type="AlphaFoldDB" id="A0A9D1M9Y9"/>
<dbReference type="SUPFAM" id="SSF52540">
    <property type="entry name" value="P-loop containing nucleoside triphosphate hydrolases"/>
    <property type="match status" value="2"/>
</dbReference>
<dbReference type="GO" id="GO:0006302">
    <property type="term" value="P:double-strand break repair"/>
    <property type="evidence" value="ECO:0007669"/>
    <property type="project" value="InterPro"/>
</dbReference>
<dbReference type="InterPro" id="IPR014001">
    <property type="entry name" value="Helicase_ATP-bd"/>
</dbReference>
<dbReference type="CDD" id="cd18804">
    <property type="entry name" value="SF2_C_priA"/>
    <property type="match status" value="1"/>
</dbReference>
<evidence type="ECO:0000256" key="7">
    <source>
        <dbReference type="ARBA" id="ARBA00022833"/>
    </source>
</evidence>
<dbReference type="GO" id="GO:0006270">
    <property type="term" value="P:DNA replication initiation"/>
    <property type="evidence" value="ECO:0007669"/>
    <property type="project" value="TreeGrafter"/>
</dbReference>
<evidence type="ECO:0000256" key="11">
    <source>
        <dbReference type="ARBA" id="ARBA00048988"/>
    </source>
</evidence>
<evidence type="ECO:0000256" key="4">
    <source>
        <dbReference type="ARBA" id="ARBA00022741"/>
    </source>
</evidence>
<dbReference type="GO" id="GO:0003677">
    <property type="term" value="F:DNA binding"/>
    <property type="evidence" value="ECO:0007669"/>
    <property type="project" value="UniProtKB-UniRule"/>
</dbReference>
<comment type="function">
    <text evidence="12">Initiates the restart of stalled replication forks, which reloads the replicative helicase on sites other than the origin of replication. Recognizes and binds to abandoned replication forks and remodels them to uncover a helicase loading site. Promotes assembly of the primosome at these replication forks.</text>
</comment>
<dbReference type="GO" id="GO:0016787">
    <property type="term" value="F:hydrolase activity"/>
    <property type="evidence" value="ECO:0007669"/>
    <property type="project" value="UniProtKB-KW"/>
</dbReference>
<dbReference type="GO" id="GO:0006269">
    <property type="term" value="P:DNA replication, synthesis of primer"/>
    <property type="evidence" value="ECO:0007669"/>
    <property type="project" value="UniProtKB-KW"/>
</dbReference>
<dbReference type="SMART" id="SM00487">
    <property type="entry name" value="DEXDc"/>
    <property type="match status" value="1"/>
</dbReference>
<dbReference type="GO" id="GO:0043138">
    <property type="term" value="F:3'-5' DNA helicase activity"/>
    <property type="evidence" value="ECO:0007669"/>
    <property type="project" value="UniProtKB-EC"/>
</dbReference>
<dbReference type="PROSITE" id="PS51192">
    <property type="entry name" value="HELICASE_ATP_BIND_1"/>
    <property type="match status" value="1"/>
</dbReference>
<dbReference type="Pfam" id="PF17764">
    <property type="entry name" value="PriA_3primeBD"/>
    <property type="match status" value="1"/>
</dbReference>
<protein>
    <recommendedName>
        <fullName evidence="12">Replication restart protein PriA</fullName>
    </recommendedName>
    <alternativeName>
        <fullName evidence="12">ATP-dependent DNA helicase PriA</fullName>
        <ecNumber evidence="12">5.6.2.4</ecNumber>
    </alternativeName>
    <alternativeName>
        <fullName evidence="12">DNA 3'-5' helicase PriA</fullName>
    </alternativeName>
</protein>
<evidence type="ECO:0000256" key="5">
    <source>
        <dbReference type="ARBA" id="ARBA00022801"/>
    </source>
</evidence>
<keyword evidence="7 12" id="KW-0862">Zinc</keyword>
<dbReference type="Pfam" id="PF00271">
    <property type="entry name" value="Helicase_C"/>
    <property type="match status" value="1"/>
</dbReference>
<reference evidence="15" key="1">
    <citation type="submission" date="2020-10" db="EMBL/GenBank/DDBJ databases">
        <authorList>
            <person name="Gilroy R."/>
        </authorList>
    </citation>
    <scope>NUCLEOTIDE SEQUENCE</scope>
    <source>
        <strain evidence="15">USAMLcec3-3695</strain>
    </source>
</reference>
<dbReference type="InterPro" id="IPR041236">
    <property type="entry name" value="PriA_C"/>
</dbReference>
<comment type="caution">
    <text evidence="15">The sequence shown here is derived from an EMBL/GenBank/DDBJ whole genome shotgun (WGS) entry which is preliminary data.</text>
</comment>
<dbReference type="SMART" id="SM00490">
    <property type="entry name" value="HELICc"/>
    <property type="match status" value="1"/>
</dbReference>
<dbReference type="PROSITE" id="PS51194">
    <property type="entry name" value="HELICASE_CTER"/>
    <property type="match status" value="1"/>
</dbReference>
<dbReference type="CDD" id="cd17929">
    <property type="entry name" value="DEXHc_priA"/>
    <property type="match status" value="1"/>
</dbReference>
<evidence type="ECO:0000256" key="6">
    <source>
        <dbReference type="ARBA" id="ARBA00022806"/>
    </source>
</evidence>
<evidence type="ECO:0000259" key="14">
    <source>
        <dbReference type="PROSITE" id="PS51194"/>
    </source>
</evidence>
<evidence type="ECO:0000259" key="13">
    <source>
        <dbReference type="PROSITE" id="PS51192"/>
    </source>
</evidence>
<feature type="binding site" evidence="12">
    <location>
        <position position="514"/>
    </location>
    <ligand>
        <name>Zn(2+)</name>
        <dbReference type="ChEBI" id="CHEBI:29105"/>
        <label>1</label>
    </ligand>
</feature>
<feature type="binding site" evidence="12">
    <location>
        <position position="526"/>
    </location>
    <ligand>
        <name>Zn(2+)</name>
        <dbReference type="ChEBI" id="CHEBI:29105"/>
        <label>2</label>
    </ligand>
</feature>
<feature type="domain" description="Helicase C-terminal" evidence="14">
    <location>
        <begin position="546"/>
        <end position="703"/>
    </location>
</feature>
<name>A0A9D1M9Y9_9FIRM</name>
<keyword evidence="4 12" id="KW-0547">Nucleotide-binding</keyword>
<feature type="binding site" evidence="12">
    <location>
        <position position="544"/>
    </location>
    <ligand>
        <name>Zn(2+)</name>
        <dbReference type="ChEBI" id="CHEBI:29105"/>
        <label>2</label>
    </ligand>
</feature>
<feature type="domain" description="Helicase ATP-binding" evidence="13">
    <location>
        <begin position="286"/>
        <end position="452"/>
    </location>
</feature>
<evidence type="ECO:0000256" key="10">
    <source>
        <dbReference type="ARBA" id="ARBA00023235"/>
    </source>
</evidence>
<dbReference type="GO" id="GO:0008270">
    <property type="term" value="F:zinc ion binding"/>
    <property type="evidence" value="ECO:0007669"/>
    <property type="project" value="UniProtKB-UniRule"/>
</dbReference>
<dbReference type="InterPro" id="IPR027417">
    <property type="entry name" value="P-loop_NTPase"/>
</dbReference>
<evidence type="ECO:0000256" key="3">
    <source>
        <dbReference type="ARBA" id="ARBA00022723"/>
    </source>
</evidence>
<comment type="subunit">
    <text evidence="12">Component of the replication restart primosome.</text>
</comment>
<dbReference type="NCBIfam" id="NF004066">
    <property type="entry name" value="PRK05580.1-3"/>
    <property type="match status" value="1"/>
</dbReference>
<evidence type="ECO:0000313" key="15">
    <source>
        <dbReference type="EMBL" id="HIU56401.1"/>
    </source>
</evidence>
<dbReference type="GO" id="GO:1990077">
    <property type="term" value="C:primosome complex"/>
    <property type="evidence" value="ECO:0007669"/>
    <property type="project" value="UniProtKB-UniRule"/>
</dbReference>
<keyword evidence="5 12" id="KW-0378">Hydrolase</keyword>
<dbReference type="InterPro" id="IPR040498">
    <property type="entry name" value="PriA_CRR"/>
</dbReference>
<feature type="binding site" evidence="12">
    <location>
        <position position="557"/>
    </location>
    <ligand>
        <name>Zn(2+)</name>
        <dbReference type="ChEBI" id="CHEBI:29105"/>
        <label>1</label>
    </ligand>
</feature>
<evidence type="ECO:0000256" key="12">
    <source>
        <dbReference type="HAMAP-Rule" id="MF_00983"/>
    </source>
</evidence>
<keyword evidence="9 12" id="KW-0238">DNA-binding</keyword>
<proteinExistence type="inferred from homology"/>
<feature type="binding site" evidence="12">
    <location>
        <position position="523"/>
    </location>
    <ligand>
        <name>Zn(2+)</name>
        <dbReference type="ChEBI" id="CHEBI:29105"/>
        <label>2</label>
    </ligand>
</feature>
<keyword evidence="10 12" id="KW-0413">Isomerase</keyword>
<dbReference type="NCBIfam" id="TIGR00595">
    <property type="entry name" value="priA"/>
    <property type="match status" value="1"/>
</dbReference>
<feature type="binding site" evidence="12">
    <location>
        <position position="554"/>
    </location>
    <ligand>
        <name>Zn(2+)</name>
        <dbReference type="ChEBI" id="CHEBI:29105"/>
        <label>1</label>
    </ligand>
</feature>
<dbReference type="PANTHER" id="PTHR30580:SF0">
    <property type="entry name" value="PRIMOSOMAL PROTEIN N"/>
    <property type="match status" value="1"/>
</dbReference>
<comment type="catalytic activity">
    <reaction evidence="11 12">
        <text>ATP + H2O = ADP + phosphate + H(+)</text>
        <dbReference type="Rhea" id="RHEA:13065"/>
        <dbReference type="ChEBI" id="CHEBI:15377"/>
        <dbReference type="ChEBI" id="CHEBI:15378"/>
        <dbReference type="ChEBI" id="CHEBI:30616"/>
        <dbReference type="ChEBI" id="CHEBI:43474"/>
        <dbReference type="ChEBI" id="CHEBI:456216"/>
        <dbReference type="EC" id="5.6.2.4"/>
    </reaction>
</comment>
<dbReference type="PANTHER" id="PTHR30580">
    <property type="entry name" value="PRIMOSOMAL PROTEIN N"/>
    <property type="match status" value="1"/>
</dbReference>
<dbReference type="InterPro" id="IPR011545">
    <property type="entry name" value="DEAD/DEAH_box_helicase_dom"/>
</dbReference>
<gene>
    <name evidence="12 15" type="primary">priA</name>
    <name evidence="15" type="ORF">IAA61_01145</name>
</gene>
<evidence type="ECO:0000256" key="8">
    <source>
        <dbReference type="ARBA" id="ARBA00022840"/>
    </source>
</evidence>
<dbReference type="Proteomes" id="UP000824109">
    <property type="component" value="Unassembled WGS sequence"/>
</dbReference>
<evidence type="ECO:0000256" key="9">
    <source>
        <dbReference type="ARBA" id="ARBA00023125"/>
    </source>
</evidence>
<accession>A0A9D1M9Y9</accession>
<evidence type="ECO:0000313" key="16">
    <source>
        <dbReference type="Proteomes" id="UP000824109"/>
    </source>
</evidence>
<dbReference type="FunFam" id="3.40.50.300:FF:000489">
    <property type="entry name" value="Primosome assembly protein PriA"/>
    <property type="match status" value="1"/>
</dbReference>
<keyword evidence="6 12" id="KW-0347">Helicase</keyword>
<keyword evidence="3 12" id="KW-0479">Metal-binding</keyword>